<dbReference type="PANTHER" id="PTHR31313:SF81">
    <property type="entry name" value="TY1 ENHANCER ACTIVATOR"/>
    <property type="match status" value="1"/>
</dbReference>
<proteinExistence type="predicted"/>
<comment type="subcellular location">
    <subcellularLocation>
        <location evidence="1">Nucleus</location>
    </subcellularLocation>
</comment>
<keyword evidence="2" id="KW-0479">Metal-binding</keyword>
<dbReference type="Pfam" id="PF04082">
    <property type="entry name" value="Fungal_trans"/>
    <property type="match status" value="1"/>
</dbReference>
<dbReference type="Gene3D" id="4.10.240.10">
    <property type="entry name" value="Zn(2)-C6 fungal-type DNA-binding domain"/>
    <property type="match status" value="1"/>
</dbReference>
<dbReference type="GO" id="GO:0000981">
    <property type="term" value="F:DNA-binding transcription factor activity, RNA polymerase II-specific"/>
    <property type="evidence" value="ECO:0007669"/>
    <property type="project" value="InterPro"/>
</dbReference>
<feature type="region of interest" description="Disordered" evidence="9">
    <location>
        <begin position="96"/>
        <end position="153"/>
    </location>
</feature>
<dbReference type="InterPro" id="IPR007219">
    <property type="entry name" value="XnlR_reg_dom"/>
</dbReference>
<dbReference type="OrthoDB" id="2154091at2759"/>
<feature type="compositionally biased region" description="Pro residues" evidence="9">
    <location>
        <begin position="128"/>
        <end position="137"/>
    </location>
</feature>
<dbReference type="Proteomes" id="UP000029964">
    <property type="component" value="Unassembled WGS sequence"/>
</dbReference>
<feature type="compositionally biased region" description="Low complexity" evidence="9">
    <location>
        <begin position="98"/>
        <end position="115"/>
    </location>
</feature>
<keyword evidence="7" id="KW-0539">Nucleus</keyword>
<dbReference type="GO" id="GO:0008270">
    <property type="term" value="F:zinc ion binding"/>
    <property type="evidence" value="ECO:0007669"/>
    <property type="project" value="InterPro"/>
</dbReference>
<keyword evidence="6" id="KW-0804">Transcription</keyword>
<evidence type="ECO:0000256" key="1">
    <source>
        <dbReference type="ARBA" id="ARBA00004123"/>
    </source>
</evidence>
<dbReference type="SMART" id="SM00906">
    <property type="entry name" value="Fungal_trans"/>
    <property type="match status" value="1"/>
</dbReference>
<accession>A0A086SZ72</accession>
<comment type="caution">
    <text evidence="11">The sequence shown here is derived from an EMBL/GenBank/DDBJ whole genome shotgun (WGS) entry which is preliminary data.</text>
</comment>
<evidence type="ECO:0000256" key="5">
    <source>
        <dbReference type="ARBA" id="ARBA00023125"/>
    </source>
</evidence>
<feature type="domain" description="Zn(2)-C6 fungal-type" evidence="10">
    <location>
        <begin position="24"/>
        <end position="57"/>
    </location>
</feature>
<keyword evidence="8" id="KW-0175">Coiled coil</keyword>
<sequence length="637" mass="70348">MPESVPDSSRPPPPRRTWSTKQLACLSCKRKKVKCQPNPQGSGACGLCAKLNEECYVPEFDERRRTHAKEIIERLREENARLRAELEEHRAFCYMDQPPGLVGPGSSVGTSSSPPARSASLHEYPHAPALPPPPPPADAAGEDVDLEVSPSTSAKSDNMIVRLCGGQRQLNSDRIGRLRYFGPTSSLHLMESVTSTLLTRELSGAHHPSWQDDFPLPVQDYLLDLYWRFHHTVLPCIHKEAFLRDMQNGDTRYCSRLLVYCMLTRAAAISEQPGLRALALAEDADDDPPYLVRKCVQLLETELDAPNITTAQSLQLLSEMHCAISHDTKGWMYAGGAGRLAYELGLNRDSENFGIQLSDLDHQVRQLVFWSCFSLDREWSLYLGRPQCIKVEDIDAKKPEAATPDVPVERLRDWITGLDAEFQYAPTKDPAVFLLHMQFSAAMILLHRPLAQFGKDSNHRSPTSETSRQICVDNACLIARYAMEYCEQHGSVLTMSWISLHIVATAATTLIANIAESESLGLSVEHQLGCLRDCLSTLNELEKSHVVTRRVRRVIQQAIRLLNLDATLNTGTPAAGGWNLNSLLGTNSSFLGGGGGGGGSGGVGSGGGQDQRQFPLFDLLPPGPQFDMLNSFQSYFS</sequence>
<dbReference type="InterPro" id="IPR051615">
    <property type="entry name" value="Transcr_Regulatory_Elem"/>
</dbReference>
<dbReference type="AlphaFoldDB" id="A0A086SZ72"/>
<dbReference type="SMART" id="SM00066">
    <property type="entry name" value="GAL4"/>
    <property type="match status" value="1"/>
</dbReference>
<keyword evidence="3" id="KW-0862">Zinc</keyword>
<reference evidence="12" key="1">
    <citation type="journal article" date="2014" name="Genome Announc.">
        <title>Genome sequence and annotation of Acremonium chrysogenum, producer of the beta-lactam antibiotic cephalosporin C.</title>
        <authorList>
            <person name="Terfehr D."/>
            <person name="Dahlmann T.A."/>
            <person name="Specht T."/>
            <person name="Zadra I."/>
            <person name="Kuernsteiner H."/>
            <person name="Kueck U."/>
        </authorList>
    </citation>
    <scope>NUCLEOTIDE SEQUENCE [LARGE SCALE GENOMIC DNA]</scope>
    <source>
        <strain evidence="12">ATCC 11550 / CBS 779.69 / DSM 880 / IAM 14645 / JCM 23072 / IMI 49137</strain>
    </source>
</reference>
<evidence type="ECO:0000313" key="12">
    <source>
        <dbReference type="Proteomes" id="UP000029964"/>
    </source>
</evidence>
<dbReference type="PROSITE" id="PS00463">
    <property type="entry name" value="ZN2_CY6_FUNGAL_1"/>
    <property type="match status" value="1"/>
</dbReference>
<evidence type="ECO:0000313" key="11">
    <source>
        <dbReference type="EMBL" id="KFH42404.1"/>
    </source>
</evidence>
<evidence type="ECO:0000256" key="3">
    <source>
        <dbReference type="ARBA" id="ARBA00022833"/>
    </source>
</evidence>
<dbReference type="EMBL" id="JPKY01000095">
    <property type="protein sequence ID" value="KFH42404.1"/>
    <property type="molecule type" value="Genomic_DNA"/>
</dbReference>
<dbReference type="HOGENOM" id="CLU_019850_0_0_1"/>
<dbReference type="GO" id="GO:0003677">
    <property type="term" value="F:DNA binding"/>
    <property type="evidence" value="ECO:0007669"/>
    <property type="project" value="UniProtKB-KW"/>
</dbReference>
<evidence type="ECO:0000256" key="8">
    <source>
        <dbReference type="SAM" id="Coils"/>
    </source>
</evidence>
<dbReference type="GO" id="GO:0006351">
    <property type="term" value="P:DNA-templated transcription"/>
    <property type="evidence" value="ECO:0007669"/>
    <property type="project" value="InterPro"/>
</dbReference>
<organism evidence="11 12">
    <name type="scientific">Hapsidospora chrysogenum (strain ATCC 11550 / CBS 779.69 / DSM 880 / IAM 14645 / JCM 23072 / IMI 49137)</name>
    <name type="common">Acremonium chrysogenum</name>
    <dbReference type="NCBI Taxonomy" id="857340"/>
    <lineage>
        <taxon>Eukaryota</taxon>
        <taxon>Fungi</taxon>
        <taxon>Dikarya</taxon>
        <taxon>Ascomycota</taxon>
        <taxon>Pezizomycotina</taxon>
        <taxon>Sordariomycetes</taxon>
        <taxon>Hypocreomycetidae</taxon>
        <taxon>Hypocreales</taxon>
        <taxon>Bionectriaceae</taxon>
        <taxon>Hapsidospora</taxon>
    </lineage>
</organism>
<dbReference type="Pfam" id="PF00172">
    <property type="entry name" value="Zn_clus"/>
    <property type="match status" value="1"/>
</dbReference>
<dbReference type="PANTHER" id="PTHR31313">
    <property type="entry name" value="TY1 ENHANCER ACTIVATOR"/>
    <property type="match status" value="1"/>
</dbReference>
<evidence type="ECO:0000256" key="7">
    <source>
        <dbReference type="ARBA" id="ARBA00023242"/>
    </source>
</evidence>
<evidence type="ECO:0000256" key="2">
    <source>
        <dbReference type="ARBA" id="ARBA00022723"/>
    </source>
</evidence>
<keyword evidence="4" id="KW-0805">Transcription regulation</keyword>
<feature type="coiled-coil region" evidence="8">
    <location>
        <begin position="65"/>
        <end position="92"/>
    </location>
</feature>
<protein>
    <submittedName>
        <fullName evidence="11">Nitrogen assimilation transcription factor-like protein</fullName>
    </submittedName>
</protein>
<dbReference type="InterPro" id="IPR036864">
    <property type="entry name" value="Zn2-C6_fun-type_DNA-bd_sf"/>
</dbReference>
<dbReference type="GO" id="GO:0005634">
    <property type="term" value="C:nucleus"/>
    <property type="evidence" value="ECO:0007669"/>
    <property type="project" value="UniProtKB-SubCell"/>
</dbReference>
<keyword evidence="5" id="KW-0238">DNA-binding</keyword>
<name>A0A086SZ72_HAPC1</name>
<dbReference type="STRING" id="857340.A0A086SZ72"/>
<dbReference type="PROSITE" id="PS50048">
    <property type="entry name" value="ZN2_CY6_FUNGAL_2"/>
    <property type="match status" value="1"/>
</dbReference>
<evidence type="ECO:0000256" key="4">
    <source>
        <dbReference type="ARBA" id="ARBA00023015"/>
    </source>
</evidence>
<keyword evidence="12" id="KW-1185">Reference proteome</keyword>
<dbReference type="InterPro" id="IPR001138">
    <property type="entry name" value="Zn2Cys6_DnaBD"/>
</dbReference>
<dbReference type="CDD" id="cd00067">
    <property type="entry name" value="GAL4"/>
    <property type="match status" value="1"/>
</dbReference>
<evidence type="ECO:0000256" key="6">
    <source>
        <dbReference type="ARBA" id="ARBA00023163"/>
    </source>
</evidence>
<gene>
    <name evidence="11" type="ORF">ACRE_068740</name>
</gene>
<dbReference type="SUPFAM" id="SSF57701">
    <property type="entry name" value="Zn2/Cys6 DNA-binding domain"/>
    <property type="match status" value="1"/>
</dbReference>
<evidence type="ECO:0000256" key="9">
    <source>
        <dbReference type="SAM" id="MobiDB-lite"/>
    </source>
</evidence>
<dbReference type="CDD" id="cd12148">
    <property type="entry name" value="fungal_TF_MHR"/>
    <property type="match status" value="1"/>
</dbReference>
<evidence type="ECO:0000259" key="10">
    <source>
        <dbReference type="PROSITE" id="PS50048"/>
    </source>
</evidence>